<dbReference type="SUPFAM" id="SSF55103">
    <property type="entry name" value="FAD-linked oxidases, C-terminal domain"/>
    <property type="match status" value="1"/>
</dbReference>
<dbReference type="Pfam" id="PF02913">
    <property type="entry name" value="FAD-oxidase_C"/>
    <property type="match status" value="2"/>
</dbReference>
<dbReference type="SUPFAM" id="SSF56176">
    <property type="entry name" value="FAD-binding/transporter-associated domain-like"/>
    <property type="match status" value="1"/>
</dbReference>
<dbReference type="SUPFAM" id="SSF46548">
    <property type="entry name" value="alpha-helical ferredoxin"/>
    <property type="match status" value="1"/>
</dbReference>
<dbReference type="GO" id="GO:0071949">
    <property type="term" value="F:FAD binding"/>
    <property type="evidence" value="ECO:0007669"/>
    <property type="project" value="InterPro"/>
</dbReference>
<dbReference type="GO" id="GO:0051536">
    <property type="term" value="F:iron-sulfur cluster binding"/>
    <property type="evidence" value="ECO:0007669"/>
    <property type="project" value="InterPro"/>
</dbReference>
<feature type="domain" description="FAD-binding PCMH-type" evidence="3">
    <location>
        <begin position="171"/>
        <end position="402"/>
    </location>
</feature>
<dbReference type="PROSITE" id="PS51387">
    <property type="entry name" value="FAD_PCMH"/>
    <property type="match status" value="1"/>
</dbReference>
<dbReference type="Gene3D" id="1.10.1060.10">
    <property type="entry name" value="Alpha-helical ferredoxin"/>
    <property type="match status" value="1"/>
</dbReference>
<dbReference type="Pfam" id="PF02754">
    <property type="entry name" value="CCG"/>
    <property type="match status" value="2"/>
</dbReference>
<dbReference type="Gene3D" id="3.30.465.10">
    <property type="match status" value="1"/>
</dbReference>
<protein>
    <submittedName>
        <fullName evidence="4">DUF3683 domain-containing protein</fullName>
    </submittedName>
</protein>
<dbReference type="InterPro" id="IPR016164">
    <property type="entry name" value="FAD-linked_Oxase-like_C"/>
</dbReference>
<keyword evidence="2" id="KW-0274">FAD</keyword>
<dbReference type="InterPro" id="IPR017896">
    <property type="entry name" value="4Fe4S_Fe-S-bd"/>
</dbReference>
<dbReference type="AlphaFoldDB" id="A0A831SSR5"/>
<dbReference type="GO" id="GO:0016491">
    <property type="term" value="F:oxidoreductase activity"/>
    <property type="evidence" value="ECO:0007669"/>
    <property type="project" value="UniProtKB-ARBA"/>
</dbReference>
<dbReference type="InterPro" id="IPR016169">
    <property type="entry name" value="FAD-bd_PCMH_sub2"/>
</dbReference>
<comment type="caution">
    <text evidence="4">The sequence shown here is derived from an EMBL/GenBank/DDBJ whole genome shotgun (WGS) entry which is preliminary data.</text>
</comment>
<proteinExistence type="predicted"/>
<dbReference type="InterPro" id="IPR009051">
    <property type="entry name" value="Helical_ferredxn"/>
</dbReference>
<gene>
    <name evidence="4" type="ORF">ENN50_09500</name>
</gene>
<keyword evidence="1" id="KW-0285">Flavoprotein</keyword>
<name>A0A831SSR5_PROAE</name>
<dbReference type="Pfam" id="PF01565">
    <property type="entry name" value="FAD_binding_4"/>
    <property type="match status" value="1"/>
</dbReference>
<dbReference type="PANTHER" id="PTHR42934:SF2">
    <property type="entry name" value="GLYCOLATE OXIDASE SUBUNIT GLCD"/>
    <property type="match status" value="1"/>
</dbReference>
<dbReference type="Proteomes" id="UP000886335">
    <property type="component" value="Unassembled WGS sequence"/>
</dbReference>
<dbReference type="Pfam" id="PF13183">
    <property type="entry name" value="Fer4_8"/>
    <property type="match status" value="1"/>
</dbReference>
<dbReference type="InterPro" id="IPR006094">
    <property type="entry name" value="Oxid_FAD_bind_N"/>
</dbReference>
<evidence type="ECO:0000256" key="1">
    <source>
        <dbReference type="ARBA" id="ARBA00022630"/>
    </source>
</evidence>
<reference evidence="4" key="1">
    <citation type="journal article" date="2020" name="mSystems">
        <title>Genome- and Community-Level Interaction Insights into Carbon Utilization and Element Cycling Functions of Hydrothermarchaeota in Hydrothermal Sediment.</title>
        <authorList>
            <person name="Zhou Z."/>
            <person name="Liu Y."/>
            <person name="Xu W."/>
            <person name="Pan J."/>
            <person name="Luo Z.H."/>
            <person name="Li M."/>
        </authorList>
    </citation>
    <scope>NUCLEOTIDE SEQUENCE [LARGE SCALE GENOMIC DNA]</scope>
    <source>
        <strain evidence="4">SpSt-1181</strain>
    </source>
</reference>
<sequence length="1219" mass="136624">MDTRIDDDVQLPAIGSEREIPFNYTSAGDRQALSLVFDEESIRLLDELRDRRVTGRSARLLMRIIGELLIHRRNPYLYQELIDSHARRVRLFEHALKDLDIIATTANGETRVLSIVSNLRRYFQEFREEIEEVPDFRRRLKRELGAVVGPDNVLFDPFSLVSHATDATDWRLFLPVAVVTPDEEHQVAPLVAAIATLGLKVIPRGAGTGLTGGAVPLRDNCVIVNTEKLNRIRGIGRREFLDEQNRRVEAPVIEVEAGVVTEKAMNYASRHGLVFATDPTSEWSCTIGGNIAENAGGKKAVRWGTCIDNLVEWNMAMPSGQQWTVRRTDHRMRKILPEDTVTYEVLDQSGDLQTRIELMGTDIRKKGLWKDITNKALGGVPGLQKEGTDGVITSATFILYPKYEATKTLCLEFFGPDMDEASRVIVELSGIFPLPANDHDALLALEHFDDEYIRAIDYKVKAPRAQMPKAVLLIDIAGHSEAEAQAGVDRVAAVLEKHPNTLMFVARDSAEAARFWADRKKLSAIARRTNAFKLNEDIVIPLEALAVFARFIDALNIEEERYSQVQYIDRAQELLHQTKVQEDLEQFTQKIPAATELCRSTRESLADADDKALRSLSVLQEFRQEFNELFHGFPAMVSAGDAVFQYVRDRRIVIATHMHAGDGNVHVNIPVLSNDQAMLKRADHVVDKVMGKVVSLGGVVSGEHGIGVTKLKYLDPDIVRELNEYRSKVDPRGLMNPGKLQDYDALGYIFTPSFNLLELEAHILKRAQIEELSKKVDYCIRCGKCKTDCCVYYPARGMFYHPRNKNLAIGSLIEALLYDAQRERKTDFELLRWLEDVADHCTICHKCLKPCPVDIDTGEVSVLERGILESWGYKHFSPVTQMTLKYLDNRSPLYNKVFRNTVLRLGGAAQRFGNRITAPIQDPEKPSAFYPLRMVRSSVPPVPEETLRDVLPHCEADQVLVFEPERETEHTVFYFPGCGSERLNSTISMAAIHVLLELGVRVVLPPPFLCCGFPSHVNAQHDLNARIVLRNTVMFSQIREMFSYLEFDACVISCGTCQEGLESMETNKSFGGRIIDVMTYALERGLKLEGGESCLYHAPCHDSLGGNALKELQETGGFSVVTAVPHCCSEAGTMALSRPDITDSMLQRKREAISACLDKSGDRGVILTNCPSCVQGLGRNRDLGIHPLHTAVAIAEKLTGKEWKQRFLEQAARANAVSF</sequence>
<dbReference type="InterPro" id="IPR022153">
    <property type="entry name" value="DUF3683"/>
</dbReference>
<organism evidence="4">
    <name type="scientific">Prosthecochloris aestuarii</name>
    <dbReference type="NCBI Taxonomy" id="1102"/>
    <lineage>
        <taxon>Bacteria</taxon>
        <taxon>Pseudomonadati</taxon>
        <taxon>Chlorobiota</taxon>
        <taxon>Chlorobiia</taxon>
        <taxon>Chlorobiales</taxon>
        <taxon>Chlorobiaceae</taxon>
        <taxon>Prosthecochloris</taxon>
    </lineage>
</organism>
<dbReference type="InterPro" id="IPR004017">
    <property type="entry name" value="Cys_rich_dom"/>
</dbReference>
<dbReference type="Pfam" id="PF12447">
    <property type="entry name" value="DUF3683"/>
    <property type="match status" value="1"/>
</dbReference>
<dbReference type="EMBL" id="DSBW01000214">
    <property type="protein sequence ID" value="HED31890.1"/>
    <property type="molecule type" value="Genomic_DNA"/>
</dbReference>
<evidence type="ECO:0000313" key="4">
    <source>
        <dbReference type="EMBL" id="HED31890.1"/>
    </source>
</evidence>
<dbReference type="PANTHER" id="PTHR42934">
    <property type="entry name" value="GLYCOLATE OXIDASE SUBUNIT GLCD"/>
    <property type="match status" value="1"/>
</dbReference>
<dbReference type="InterPro" id="IPR051914">
    <property type="entry name" value="FAD-linked_OxidoTrans_Type4"/>
</dbReference>
<dbReference type="InterPro" id="IPR036318">
    <property type="entry name" value="FAD-bd_PCMH-like_sf"/>
</dbReference>
<dbReference type="Gene3D" id="3.30.70.2740">
    <property type="match status" value="1"/>
</dbReference>
<evidence type="ECO:0000259" key="3">
    <source>
        <dbReference type="PROSITE" id="PS51387"/>
    </source>
</evidence>
<evidence type="ECO:0000256" key="2">
    <source>
        <dbReference type="ARBA" id="ARBA00022827"/>
    </source>
</evidence>
<dbReference type="InterPro" id="IPR004113">
    <property type="entry name" value="FAD-bd_oxidored_4_C"/>
</dbReference>
<dbReference type="InterPro" id="IPR016166">
    <property type="entry name" value="FAD-bd_PCMH"/>
</dbReference>
<accession>A0A831SSR5</accession>